<proteinExistence type="predicted"/>
<comment type="caution">
    <text evidence="1">The sequence shown here is derived from an EMBL/GenBank/DDBJ whole genome shotgun (WGS) entry which is preliminary data.</text>
</comment>
<dbReference type="RefSeq" id="WP_089984496.1">
    <property type="nucleotide sequence ID" value="NZ_FMVP01000002.1"/>
</dbReference>
<evidence type="ECO:0000313" key="2">
    <source>
        <dbReference type="Proteomes" id="UP000199410"/>
    </source>
</evidence>
<dbReference type="AlphaFoldDB" id="A0A1H9AZE9"/>
<gene>
    <name evidence="1" type="ORF">SAMN02787113_00644</name>
</gene>
<dbReference type="EMBL" id="FOEL01000002">
    <property type="protein sequence ID" value="SEP81813.1"/>
    <property type="molecule type" value="Genomic_DNA"/>
</dbReference>
<sequence length="245" mass="28038">MTKTNIEILDELMEKGYTLVRKNPTSIAIEFKQDYYAEVDKIKRDRDLTPAAKAYKQEQLQEKHGKRLFEVLAEQKAEYKKTAEQARKLAQTIRTMRHSKPSDDLQNKLFQQEIESLKTSTMLGTNAKGSMEAINAFVDKYGNEPYYAEYVTDIFPVLAGNVLGIEDTPQNRHSLSKLLERITEKATTDEQRKAKETLGFFGDGDVKFYPEGLTPYNAIQQIIGRDAARYLNEPERAIELISTAE</sequence>
<accession>A0A1H9AZE9</accession>
<organism evidence="1 2">
    <name type="scientific">Lysinibacillus fusiformis</name>
    <dbReference type="NCBI Taxonomy" id="28031"/>
    <lineage>
        <taxon>Bacteria</taxon>
        <taxon>Bacillati</taxon>
        <taxon>Bacillota</taxon>
        <taxon>Bacilli</taxon>
        <taxon>Bacillales</taxon>
        <taxon>Bacillaceae</taxon>
        <taxon>Lysinibacillus</taxon>
    </lineage>
</organism>
<reference evidence="1 2" key="1">
    <citation type="submission" date="2016-10" db="EMBL/GenBank/DDBJ databases">
        <authorList>
            <person name="Varghese N."/>
            <person name="Submissions S."/>
        </authorList>
    </citation>
    <scope>NUCLEOTIDE SEQUENCE [LARGE SCALE GENOMIC DNA]</scope>
    <source>
        <strain evidence="1 2">TC-13</strain>
    </source>
</reference>
<dbReference type="Proteomes" id="UP000199410">
    <property type="component" value="Unassembled WGS sequence"/>
</dbReference>
<name>A0A1H9AZE9_9BACI</name>
<evidence type="ECO:0000313" key="1">
    <source>
        <dbReference type="EMBL" id="SEP81813.1"/>
    </source>
</evidence>
<protein>
    <submittedName>
        <fullName evidence="1">Uncharacterized protein</fullName>
    </submittedName>
</protein>